<sequence length="1011" mass="107430">MADFDTEKEVMLSKASSSTSKGNAAIMSAQFKIGGMTCGSCVETIERMLRQQDGIHSVTVALLAEKGVVEYDDSKWTPAKIAEEIEDMGFEAEAQAEQREDSQVFKVYGMTCASCTSAVETGIGKMDGVVSCVVSLATEEARVEFDAAKVGLRDIVEAIEDLGFDAVLADDRDSTQLQSLSRVKEVAEWRRAFTFSLCFAVPVFIISMILTKFHSTRALLMWQLLPNLYLQDLLCLALTTPVQFGVGKRFYVTTFKALRHKSATMDVLIVLGTTASYTYSFFSMLFGLFCSGECMKPATFFETSTMLITFVTFGRYLENAAKGKTSEALSKLISLTPSTAVVYTDGKAMTAERKVPSELIQRGDIVKVVPGEKIAADGIVVRGSSTVDESMVTGEAVPITKTPGSAVIGGTVNSLGSFDFEVTRAGKETSLSQIVRLVSDAQTDKAPIQAYADRVAGVFVPSVVLLGAGTFLFWMVTAHVFNLQALPDVFREEGATKTMVCLKLCISVIVVACPCALGLSTPTAVMVGTGVGAQNGILIKGGGPLEASQTIGHIMFDKTGTLTRGKLSVAALCWGDGTISGSSSEQRIVADGDEAKASSPVVFLNDLQQASTAGLSRRQALQAIGAAEGRSEHPLAKATSHFVSASLGQAEGQDPSVSEFESITGQGIRCRVTLSQHIGSTSHRIKVGNLDLVSSTQGADFPAAVHLFREQQEGLGRTVVYATIDGSLTCAMSLADMLKPEARQCIDGLRKMGIRCGIMTGDSQATALAIAKELDIDTSDVHAGMSPNGKRSVIVKLREQAETRASHGGRGLPLTGASRRQKPGIAMVGDGINDSPALAAATLGIAVGTGSEIAIEAASIVLMRDNLLDVAASLHLSRRIFAQIRANFVWATAYNFVFVPLAMGVGLPWGVHLHPMMAGAAMAFSSVSVVLSSLTLKWWARPSWLVRPLDGAEDQMGALEGDDVQSMGFLNDESHTAAKWWTSARTWIGGSARAGNRGVGSSYQSVPVELA</sequence>
<dbReference type="NCBIfam" id="TIGR00003">
    <property type="entry name" value="copper ion binding protein"/>
    <property type="match status" value="2"/>
</dbReference>
<dbReference type="Pfam" id="PF00122">
    <property type="entry name" value="E1-E2_ATPase"/>
    <property type="match status" value="1"/>
</dbReference>
<evidence type="ECO:0000256" key="14">
    <source>
        <dbReference type="ARBA" id="ARBA00023008"/>
    </source>
</evidence>
<evidence type="ECO:0000313" key="20">
    <source>
        <dbReference type="EMBL" id="PWN93390.1"/>
    </source>
</evidence>
<evidence type="ECO:0000256" key="16">
    <source>
        <dbReference type="ARBA" id="ARBA00023136"/>
    </source>
</evidence>
<feature type="transmembrane region" description="Helical" evidence="18">
    <location>
        <begin position="267"/>
        <end position="286"/>
    </location>
</feature>
<dbReference type="InterPro" id="IPR023298">
    <property type="entry name" value="ATPase_P-typ_TM_dom_sf"/>
</dbReference>
<dbReference type="Pfam" id="PF00403">
    <property type="entry name" value="HMA"/>
    <property type="match status" value="2"/>
</dbReference>
<dbReference type="GO" id="GO:0012505">
    <property type="term" value="C:endomembrane system"/>
    <property type="evidence" value="ECO:0007669"/>
    <property type="project" value="UniProtKB-SubCell"/>
</dbReference>
<dbReference type="NCBIfam" id="TIGR01525">
    <property type="entry name" value="ATPase-IB_hvy"/>
    <property type="match status" value="1"/>
</dbReference>
<dbReference type="SFLD" id="SFLDF00027">
    <property type="entry name" value="p-type_atpase"/>
    <property type="match status" value="1"/>
</dbReference>
<dbReference type="PROSITE" id="PS01047">
    <property type="entry name" value="HMA_1"/>
    <property type="match status" value="2"/>
</dbReference>
<keyword evidence="21" id="KW-1185">Reference proteome</keyword>
<keyword evidence="5 18" id="KW-0812">Transmembrane</keyword>
<dbReference type="AlphaFoldDB" id="A0A316YUZ7"/>
<dbReference type="SFLD" id="SFLDS00003">
    <property type="entry name" value="Haloacid_Dehalogenase"/>
    <property type="match status" value="1"/>
</dbReference>
<dbReference type="GO" id="GO:0043682">
    <property type="term" value="F:P-type divalent copper transporter activity"/>
    <property type="evidence" value="ECO:0007669"/>
    <property type="project" value="TreeGrafter"/>
</dbReference>
<evidence type="ECO:0000256" key="10">
    <source>
        <dbReference type="ARBA" id="ARBA00022840"/>
    </source>
</evidence>
<dbReference type="PROSITE" id="PS00154">
    <property type="entry name" value="ATPASE_E1_E2"/>
    <property type="match status" value="1"/>
</dbReference>
<evidence type="ECO:0000256" key="7">
    <source>
        <dbReference type="ARBA" id="ARBA00022737"/>
    </source>
</evidence>
<keyword evidence="7" id="KW-0677">Repeat</keyword>
<dbReference type="GO" id="GO:0055070">
    <property type="term" value="P:copper ion homeostasis"/>
    <property type="evidence" value="ECO:0007669"/>
    <property type="project" value="TreeGrafter"/>
</dbReference>
<dbReference type="Gene3D" id="3.40.1110.10">
    <property type="entry name" value="Calcium-transporting ATPase, cytoplasmic domain N"/>
    <property type="match status" value="1"/>
</dbReference>
<dbReference type="InterPro" id="IPR044492">
    <property type="entry name" value="P_typ_ATPase_HD_dom"/>
</dbReference>
<evidence type="ECO:0000256" key="3">
    <source>
        <dbReference type="ARBA" id="ARBA00012517"/>
    </source>
</evidence>
<dbReference type="InterPro" id="IPR023214">
    <property type="entry name" value="HAD_sf"/>
</dbReference>
<feature type="transmembrane region" description="Helical" evidence="18">
    <location>
        <begin position="298"/>
        <end position="317"/>
    </location>
</feature>
<keyword evidence="8 18" id="KW-0547">Nucleotide-binding</keyword>
<dbReference type="Gene3D" id="3.40.50.1000">
    <property type="entry name" value="HAD superfamily/HAD-like"/>
    <property type="match status" value="1"/>
</dbReference>
<dbReference type="SUPFAM" id="SSF55008">
    <property type="entry name" value="HMA, heavy metal-associated domain"/>
    <property type="match status" value="2"/>
</dbReference>
<dbReference type="FunFam" id="2.70.150.10:FF:000002">
    <property type="entry name" value="Copper-transporting ATPase 1, putative"/>
    <property type="match status" value="1"/>
</dbReference>
<dbReference type="STRING" id="215250.A0A316YUZ7"/>
<dbReference type="PRINTS" id="PR00943">
    <property type="entry name" value="CUATPASE"/>
</dbReference>
<keyword evidence="15" id="KW-0406">Ion transport</keyword>
<keyword evidence="12" id="KW-1278">Translocase</keyword>
<evidence type="ECO:0000256" key="15">
    <source>
        <dbReference type="ARBA" id="ARBA00023065"/>
    </source>
</evidence>
<keyword evidence="11" id="KW-0460">Magnesium</keyword>
<feature type="transmembrane region" description="Helical" evidence="18">
    <location>
        <begin position="228"/>
        <end position="246"/>
    </location>
</feature>
<dbReference type="CDD" id="cd02094">
    <property type="entry name" value="P-type_ATPase_Cu-like"/>
    <property type="match status" value="1"/>
</dbReference>
<dbReference type="GO" id="GO:0016020">
    <property type="term" value="C:membrane"/>
    <property type="evidence" value="ECO:0007669"/>
    <property type="project" value="UniProtKB-SubCell"/>
</dbReference>
<dbReference type="InterPro" id="IPR008250">
    <property type="entry name" value="ATPase_P-typ_transduc_dom_A_sf"/>
</dbReference>
<dbReference type="SFLD" id="SFLDG00002">
    <property type="entry name" value="C1.7:_P-type_atpase_like"/>
    <property type="match status" value="1"/>
</dbReference>
<dbReference type="EC" id="7.2.2.8" evidence="3"/>
<dbReference type="GO" id="GO:0140581">
    <property type="term" value="F:P-type monovalent copper transporter activity"/>
    <property type="evidence" value="ECO:0007669"/>
    <property type="project" value="UniProtKB-EC"/>
</dbReference>
<dbReference type="InterPro" id="IPR036412">
    <property type="entry name" value="HAD-like_sf"/>
</dbReference>
<dbReference type="FunFam" id="3.30.70.100:FF:000001">
    <property type="entry name" value="ATPase copper transporting beta"/>
    <property type="match status" value="2"/>
</dbReference>
<gene>
    <name evidence="20" type="ORF">FA10DRAFT_298789</name>
</gene>
<dbReference type="OrthoDB" id="432719at2759"/>
<feature type="domain" description="HMA" evidence="19">
    <location>
        <begin position="101"/>
        <end position="167"/>
    </location>
</feature>
<dbReference type="InterPro" id="IPR017969">
    <property type="entry name" value="Heavy-metal-associated_CS"/>
</dbReference>
<evidence type="ECO:0000256" key="13">
    <source>
        <dbReference type="ARBA" id="ARBA00022989"/>
    </source>
</evidence>
<dbReference type="InterPro" id="IPR027256">
    <property type="entry name" value="P-typ_ATPase_IB"/>
</dbReference>
<comment type="subcellular location">
    <subcellularLocation>
        <location evidence="1">Endomembrane system</location>
        <topology evidence="1">Multi-pass membrane protein</topology>
    </subcellularLocation>
    <subcellularLocation>
        <location evidence="18">Membrane</location>
    </subcellularLocation>
</comment>
<accession>A0A316YUZ7</accession>
<dbReference type="CDD" id="cd00371">
    <property type="entry name" value="HMA"/>
    <property type="match status" value="2"/>
</dbReference>
<dbReference type="InterPro" id="IPR036163">
    <property type="entry name" value="HMA_dom_sf"/>
</dbReference>
<evidence type="ECO:0000313" key="21">
    <source>
        <dbReference type="Proteomes" id="UP000245768"/>
    </source>
</evidence>
<keyword evidence="16 18" id="KW-0472">Membrane</keyword>
<dbReference type="PROSITE" id="PS50846">
    <property type="entry name" value="HMA_2"/>
    <property type="match status" value="2"/>
</dbReference>
<dbReference type="Gene3D" id="2.70.150.10">
    <property type="entry name" value="Calcium-transporting ATPase, cytoplasmic transduction domain A"/>
    <property type="match status" value="1"/>
</dbReference>
<dbReference type="GO" id="GO:0016887">
    <property type="term" value="F:ATP hydrolysis activity"/>
    <property type="evidence" value="ECO:0007669"/>
    <property type="project" value="InterPro"/>
</dbReference>
<dbReference type="PANTHER" id="PTHR43520">
    <property type="entry name" value="ATP7, ISOFORM B"/>
    <property type="match status" value="1"/>
</dbReference>
<feature type="transmembrane region" description="Helical" evidence="18">
    <location>
        <begin position="192"/>
        <end position="213"/>
    </location>
</feature>
<feature type="domain" description="HMA" evidence="19">
    <location>
        <begin position="27"/>
        <end position="93"/>
    </location>
</feature>
<name>A0A316YUZ7_9BASI</name>
<keyword evidence="13 18" id="KW-1133">Transmembrane helix</keyword>
<dbReference type="InParanoid" id="A0A316YUZ7"/>
<dbReference type="GO" id="GO:0005524">
    <property type="term" value="F:ATP binding"/>
    <property type="evidence" value="ECO:0007669"/>
    <property type="project" value="UniProtKB-UniRule"/>
</dbReference>
<keyword evidence="4" id="KW-0813">Transport</keyword>
<evidence type="ECO:0000256" key="11">
    <source>
        <dbReference type="ARBA" id="ARBA00022842"/>
    </source>
</evidence>
<dbReference type="EMBL" id="KZ819634">
    <property type="protein sequence ID" value="PWN93390.1"/>
    <property type="molecule type" value="Genomic_DNA"/>
</dbReference>
<feature type="transmembrane region" description="Helical" evidence="18">
    <location>
        <begin position="455"/>
        <end position="476"/>
    </location>
</feature>
<keyword evidence="10 18" id="KW-0067">ATP-binding</keyword>
<evidence type="ECO:0000256" key="18">
    <source>
        <dbReference type="RuleBase" id="RU362081"/>
    </source>
</evidence>
<dbReference type="InterPro" id="IPR006121">
    <property type="entry name" value="HMA_dom"/>
</dbReference>
<evidence type="ECO:0000256" key="2">
    <source>
        <dbReference type="ARBA" id="ARBA00006024"/>
    </source>
</evidence>
<evidence type="ECO:0000259" key="19">
    <source>
        <dbReference type="PROSITE" id="PS50846"/>
    </source>
</evidence>
<evidence type="ECO:0000256" key="9">
    <source>
        <dbReference type="ARBA" id="ARBA00022796"/>
    </source>
</evidence>
<evidence type="ECO:0000256" key="5">
    <source>
        <dbReference type="ARBA" id="ARBA00022692"/>
    </source>
</evidence>
<dbReference type="InterPro" id="IPR059000">
    <property type="entry name" value="ATPase_P-type_domA"/>
</dbReference>
<dbReference type="Proteomes" id="UP000245768">
    <property type="component" value="Unassembled WGS sequence"/>
</dbReference>
<evidence type="ECO:0000256" key="17">
    <source>
        <dbReference type="ARBA" id="ARBA00080126"/>
    </source>
</evidence>
<feature type="transmembrane region" description="Helical" evidence="18">
    <location>
        <begin position="496"/>
        <end position="519"/>
    </location>
</feature>
<evidence type="ECO:0000256" key="6">
    <source>
        <dbReference type="ARBA" id="ARBA00022723"/>
    </source>
</evidence>
<keyword evidence="9" id="KW-0187">Copper transport</keyword>
<evidence type="ECO:0000256" key="12">
    <source>
        <dbReference type="ARBA" id="ARBA00022967"/>
    </source>
</evidence>
<evidence type="ECO:0000256" key="8">
    <source>
        <dbReference type="ARBA" id="ARBA00022741"/>
    </source>
</evidence>
<dbReference type="FunCoup" id="A0A316YUZ7">
    <property type="interactions" value="309"/>
</dbReference>
<dbReference type="SUPFAM" id="SSF81665">
    <property type="entry name" value="Calcium ATPase, transmembrane domain M"/>
    <property type="match status" value="1"/>
</dbReference>
<dbReference type="InterPro" id="IPR001757">
    <property type="entry name" value="P_typ_ATPase"/>
</dbReference>
<evidence type="ECO:0000256" key="1">
    <source>
        <dbReference type="ARBA" id="ARBA00004127"/>
    </source>
</evidence>
<reference evidence="20 21" key="1">
    <citation type="journal article" date="2018" name="Mol. Biol. Evol.">
        <title>Broad Genomic Sampling Reveals a Smut Pathogenic Ancestry of the Fungal Clade Ustilaginomycotina.</title>
        <authorList>
            <person name="Kijpornyongpan T."/>
            <person name="Mondo S.J."/>
            <person name="Barry K."/>
            <person name="Sandor L."/>
            <person name="Lee J."/>
            <person name="Lipzen A."/>
            <person name="Pangilinan J."/>
            <person name="LaButti K."/>
            <person name="Hainaut M."/>
            <person name="Henrissat B."/>
            <person name="Grigoriev I.V."/>
            <person name="Spatafora J.W."/>
            <person name="Aime M.C."/>
        </authorList>
    </citation>
    <scope>NUCLEOTIDE SEQUENCE [LARGE SCALE GENOMIC DNA]</scope>
    <source>
        <strain evidence="20 21">MCA 4198</strain>
    </source>
</reference>
<feature type="transmembrane region" description="Helical" evidence="18">
    <location>
        <begin position="917"/>
        <end position="939"/>
    </location>
</feature>
<dbReference type="RefSeq" id="XP_025380588.1">
    <property type="nucleotide sequence ID" value="XM_025524648.1"/>
</dbReference>
<dbReference type="InterPro" id="IPR006122">
    <property type="entry name" value="HMA_Cu_ion-bd"/>
</dbReference>
<dbReference type="GO" id="GO:0005507">
    <property type="term" value="F:copper ion binding"/>
    <property type="evidence" value="ECO:0007669"/>
    <property type="project" value="InterPro"/>
</dbReference>
<keyword evidence="14" id="KW-0186">Copper</keyword>
<dbReference type="PRINTS" id="PR00942">
    <property type="entry name" value="CUATPASEI"/>
</dbReference>
<dbReference type="SUPFAM" id="SSF56784">
    <property type="entry name" value="HAD-like"/>
    <property type="match status" value="1"/>
</dbReference>
<dbReference type="InterPro" id="IPR023299">
    <property type="entry name" value="ATPase_P-typ_cyto_dom_N"/>
</dbReference>
<proteinExistence type="inferred from homology"/>
<dbReference type="GeneID" id="37046564"/>
<dbReference type="Pfam" id="PF00702">
    <property type="entry name" value="Hydrolase"/>
    <property type="match status" value="1"/>
</dbReference>
<dbReference type="PANTHER" id="PTHR43520:SF8">
    <property type="entry name" value="P-TYPE CU(+) TRANSPORTER"/>
    <property type="match status" value="1"/>
</dbReference>
<dbReference type="PRINTS" id="PR00119">
    <property type="entry name" value="CATATPASE"/>
</dbReference>
<comment type="similarity">
    <text evidence="2 18">Belongs to the cation transport ATPase (P-type) (TC 3.A.3) family. Type IB subfamily.</text>
</comment>
<dbReference type="NCBIfam" id="TIGR01494">
    <property type="entry name" value="ATPase_P-type"/>
    <property type="match status" value="1"/>
</dbReference>
<dbReference type="Gene3D" id="3.30.70.100">
    <property type="match status" value="2"/>
</dbReference>
<organism evidence="20 21">
    <name type="scientific">Acaromyces ingoldii</name>
    <dbReference type="NCBI Taxonomy" id="215250"/>
    <lineage>
        <taxon>Eukaryota</taxon>
        <taxon>Fungi</taxon>
        <taxon>Dikarya</taxon>
        <taxon>Basidiomycota</taxon>
        <taxon>Ustilaginomycotina</taxon>
        <taxon>Exobasidiomycetes</taxon>
        <taxon>Exobasidiales</taxon>
        <taxon>Cryptobasidiaceae</taxon>
        <taxon>Acaromyces</taxon>
    </lineage>
</organism>
<protein>
    <recommendedName>
        <fullName evidence="3">P-type Cu(+) transporter</fullName>
        <ecNumber evidence="3">7.2.2.8</ecNumber>
    </recommendedName>
    <alternativeName>
        <fullName evidence="17">Cu(2+)-ATPase</fullName>
    </alternativeName>
</protein>
<dbReference type="InterPro" id="IPR018303">
    <property type="entry name" value="ATPase_P-typ_P_site"/>
</dbReference>
<dbReference type="SUPFAM" id="SSF81653">
    <property type="entry name" value="Calcium ATPase, transduction domain A"/>
    <property type="match status" value="1"/>
</dbReference>
<keyword evidence="6 18" id="KW-0479">Metal-binding</keyword>
<evidence type="ECO:0000256" key="4">
    <source>
        <dbReference type="ARBA" id="ARBA00022448"/>
    </source>
</evidence>
<feature type="transmembrane region" description="Helical" evidence="18">
    <location>
        <begin position="888"/>
        <end position="911"/>
    </location>
</feature>